<organism evidence="1 2">
    <name type="scientific">Solanum tuberosum</name>
    <name type="common">Potato</name>
    <dbReference type="NCBI Taxonomy" id="4113"/>
    <lineage>
        <taxon>Eukaryota</taxon>
        <taxon>Viridiplantae</taxon>
        <taxon>Streptophyta</taxon>
        <taxon>Embryophyta</taxon>
        <taxon>Tracheophyta</taxon>
        <taxon>Spermatophyta</taxon>
        <taxon>Magnoliopsida</taxon>
        <taxon>eudicotyledons</taxon>
        <taxon>Gunneridae</taxon>
        <taxon>Pentapetalae</taxon>
        <taxon>asterids</taxon>
        <taxon>lamiids</taxon>
        <taxon>Solanales</taxon>
        <taxon>Solanaceae</taxon>
        <taxon>Solanoideae</taxon>
        <taxon>Solaneae</taxon>
        <taxon>Solanum</taxon>
    </lineage>
</organism>
<name>M1D7I8_SOLTU</name>
<protein>
    <submittedName>
        <fullName evidence="1">Uncharacterized protein</fullName>
    </submittedName>
</protein>
<keyword evidence="2" id="KW-1185">Reference proteome</keyword>
<evidence type="ECO:0000313" key="2">
    <source>
        <dbReference type="Proteomes" id="UP000011115"/>
    </source>
</evidence>
<dbReference type="HOGENOM" id="CLU_2890188_0_0_1"/>
<proteinExistence type="predicted"/>
<dbReference type="AlphaFoldDB" id="M1D7I8"/>
<dbReference type="Proteomes" id="UP000011115">
    <property type="component" value="Unassembled WGS sequence"/>
</dbReference>
<dbReference type="PaxDb" id="4113-PGSC0003DMT400084177"/>
<dbReference type="InParanoid" id="M1D7I8"/>
<reference evidence="1" key="2">
    <citation type="submission" date="2015-06" db="UniProtKB">
        <authorList>
            <consortium name="EnsemblPlants"/>
        </authorList>
    </citation>
    <scope>IDENTIFICATION</scope>
    <source>
        <strain evidence="1">DM1-3 516 R44</strain>
    </source>
</reference>
<dbReference type="Gramene" id="PGSC0003DMT400084177">
    <property type="protein sequence ID" value="PGSC0003DMT400084177"/>
    <property type="gene ID" value="PGSC0003DMG400033860"/>
</dbReference>
<evidence type="ECO:0000313" key="1">
    <source>
        <dbReference type="EnsemblPlants" id="PGSC0003DMT400084177"/>
    </source>
</evidence>
<accession>M1D7I8</accession>
<sequence length="63" mass="7233">MVDVLCEAHSRRQPDTIQTLQMVGVLCEARSRRHHCTIYPLQMVGVLSEARSLPTKVFENKRP</sequence>
<dbReference type="EnsemblPlants" id="PGSC0003DMT400084177">
    <property type="protein sequence ID" value="PGSC0003DMT400084177"/>
    <property type="gene ID" value="PGSC0003DMG400033860"/>
</dbReference>
<reference evidence="2" key="1">
    <citation type="journal article" date="2011" name="Nature">
        <title>Genome sequence and analysis of the tuber crop potato.</title>
        <authorList>
            <consortium name="The Potato Genome Sequencing Consortium"/>
        </authorList>
    </citation>
    <scope>NUCLEOTIDE SEQUENCE [LARGE SCALE GENOMIC DNA]</scope>
    <source>
        <strain evidence="2">cv. DM1-3 516 R44</strain>
    </source>
</reference>